<evidence type="ECO:0000313" key="1">
    <source>
        <dbReference type="EMBL" id="TSJ41056.1"/>
    </source>
</evidence>
<keyword evidence="2" id="KW-1185">Reference proteome</keyword>
<protein>
    <submittedName>
        <fullName evidence="1">Uncharacterized protein</fullName>
    </submittedName>
</protein>
<sequence>MKTSNLLTLLTLAVCLSACKPKPGQVVSTTELIKPGKSIGQVTINETDQNLLKVMGKPDSGDSAMGKSAFTWYAGHSPKGAVTQIFLSRGQGDDAVKRVKQIRITDTRFLLMDSIHVGKPLAALEKSSNLKEIARFTDKGAGRVLYDDTLKGIAFDTDDKAIITGITVHETGKNARETYMPFFPDLK</sequence>
<gene>
    <name evidence="1" type="ORF">FO440_15105</name>
</gene>
<dbReference type="AlphaFoldDB" id="A0A556MMA1"/>
<dbReference type="Proteomes" id="UP000318733">
    <property type="component" value="Unassembled WGS sequence"/>
</dbReference>
<reference evidence="1 2" key="1">
    <citation type="submission" date="2019-07" db="EMBL/GenBank/DDBJ databases">
        <authorList>
            <person name="Huq M.A."/>
        </authorList>
    </citation>
    <scope>NUCLEOTIDE SEQUENCE [LARGE SCALE GENOMIC DNA]</scope>
    <source>
        <strain evidence="1 2">MAH-19</strain>
    </source>
</reference>
<accession>A0A556MMA1</accession>
<proteinExistence type="predicted"/>
<evidence type="ECO:0000313" key="2">
    <source>
        <dbReference type="Proteomes" id="UP000318733"/>
    </source>
</evidence>
<organism evidence="1 2">
    <name type="scientific">Mucilaginibacter corticis</name>
    <dbReference type="NCBI Taxonomy" id="2597670"/>
    <lineage>
        <taxon>Bacteria</taxon>
        <taxon>Pseudomonadati</taxon>
        <taxon>Bacteroidota</taxon>
        <taxon>Sphingobacteriia</taxon>
        <taxon>Sphingobacteriales</taxon>
        <taxon>Sphingobacteriaceae</taxon>
        <taxon>Mucilaginibacter</taxon>
    </lineage>
</organism>
<name>A0A556MMA1_9SPHI</name>
<dbReference type="EMBL" id="VLPK01000002">
    <property type="protein sequence ID" value="TSJ41056.1"/>
    <property type="molecule type" value="Genomic_DNA"/>
</dbReference>
<dbReference type="RefSeq" id="WP_144249093.1">
    <property type="nucleotide sequence ID" value="NZ_VLPK01000002.1"/>
</dbReference>
<comment type="caution">
    <text evidence="1">The sequence shown here is derived from an EMBL/GenBank/DDBJ whole genome shotgun (WGS) entry which is preliminary data.</text>
</comment>
<dbReference type="OrthoDB" id="1494315at2"/>